<evidence type="ECO:0000256" key="4">
    <source>
        <dbReference type="ARBA" id="ARBA00022741"/>
    </source>
</evidence>
<dbReference type="EC" id="2.7.1.59" evidence="1"/>
<dbReference type="InterPro" id="IPR049874">
    <property type="entry name" value="ROK_cs"/>
</dbReference>
<dbReference type="Pfam" id="PF00480">
    <property type="entry name" value="ROK"/>
    <property type="match status" value="1"/>
</dbReference>
<comment type="catalytic activity">
    <reaction evidence="9">
        <text>N-acetyl-D-glucosamine + ATP = N-acetyl-D-glucosamine 6-phosphate + ADP + H(+)</text>
        <dbReference type="Rhea" id="RHEA:17417"/>
        <dbReference type="ChEBI" id="CHEBI:15378"/>
        <dbReference type="ChEBI" id="CHEBI:30616"/>
        <dbReference type="ChEBI" id="CHEBI:57513"/>
        <dbReference type="ChEBI" id="CHEBI:456216"/>
        <dbReference type="ChEBI" id="CHEBI:506227"/>
        <dbReference type="EC" id="2.7.1.59"/>
    </reaction>
</comment>
<keyword evidence="11" id="KW-1185">Reference proteome</keyword>
<dbReference type="RefSeq" id="WP_092369199.1">
    <property type="nucleotide sequence ID" value="NZ_BMGV01000009.1"/>
</dbReference>
<organism evidence="10 11">
    <name type="scientific">Cribrihabitans marinus</name>
    <dbReference type="NCBI Taxonomy" id="1227549"/>
    <lineage>
        <taxon>Bacteria</taxon>
        <taxon>Pseudomonadati</taxon>
        <taxon>Pseudomonadota</taxon>
        <taxon>Alphaproteobacteria</taxon>
        <taxon>Rhodobacterales</taxon>
        <taxon>Paracoccaceae</taxon>
        <taxon>Cribrihabitans</taxon>
    </lineage>
</organism>
<evidence type="ECO:0000256" key="5">
    <source>
        <dbReference type="ARBA" id="ARBA00022777"/>
    </source>
</evidence>
<keyword evidence="4" id="KW-0547">Nucleotide-binding</keyword>
<dbReference type="STRING" id="1227549.SAMN05444007_109143"/>
<evidence type="ECO:0000256" key="8">
    <source>
        <dbReference type="ARBA" id="ARBA00023277"/>
    </source>
</evidence>
<evidence type="ECO:0000256" key="3">
    <source>
        <dbReference type="ARBA" id="ARBA00022723"/>
    </source>
</evidence>
<dbReference type="GO" id="GO:0005524">
    <property type="term" value="F:ATP binding"/>
    <property type="evidence" value="ECO:0007669"/>
    <property type="project" value="UniProtKB-KW"/>
</dbReference>
<evidence type="ECO:0000313" key="10">
    <source>
        <dbReference type="EMBL" id="SEJ95758.1"/>
    </source>
</evidence>
<dbReference type="InterPro" id="IPR043129">
    <property type="entry name" value="ATPase_NBD"/>
</dbReference>
<evidence type="ECO:0000256" key="1">
    <source>
        <dbReference type="ARBA" id="ARBA00012122"/>
    </source>
</evidence>
<dbReference type="Proteomes" id="UP000199379">
    <property type="component" value="Unassembled WGS sequence"/>
</dbReference>
<dbReference type="GO" id="GO:0046872">
    <property type="term" value="F:metal ion binding"/>
    <property type="evidence" value="ECO:0007669"/>
    <property type="project" value="UniProtKB-KW"/>
</dbReference>
<dbReference type="InterPro" id="IPR000600">
    <property type="entry name" value="ROK"/>
</dbReference>
<evidence type="ECO:0000256" key="6">
    <source>
        <dbReference type="ARBA" id="ARBA00022833"/>
    </source>
</evidence>
<evidence type="ECO:0000313" key="11">
    <source>
        <dbReference type="Proteomes" id="UP000199379"/>
    </source>
</evidence>
<dbReference type="PANTHER" id="PTHR18964:SF162">
    <property type="entry name" value="N-ACETYL-D-GLUCOSAMINE KINASE"/>
    <property type="match status" value="1"/>
</dbReference>
<accession>A0A1H7D1H0</accession>
<proteinExistence type="predicted"/>
<keyword evidence="6" id="KW-0862">Zinc</keyword>
<dbReference type="PROSITE" id="PS01125">
    <property type="entry name" value="ROK"/>
    <property type="match status" value="1"/>
</dbReference>
<sequence>MICAFDIGGSKIAAALVDEDLSPRPLGRVATPTTDYPAFLDAVRRLVPQAATAAALSVAGIVEPAAGRVRAANIPCLQGRDVAGDLSARLGRPVHLINDAKAFALAEARTGAGRGHGAVFAIILGTGVGGALVLDGRLRHGAGGSAGEWGHGPAAATRTGRALPHLPCGCGQPGCVDLFGGARGLELLYRTVTGRRSDSRAILGAWHAGEAGAVETLDLYLDVTGGALAGAVNLVAPDVIVAGGGLSGDPALVDAVSREMRARLLTPDHAPALVLAKTGPDSGVIGAAAHAFERMAATSGGAV</sequence>
<evidence type="ECO:0000256" key="2">
    <source>
        <dbReference type="ARBA" id="ARBA00022679"/>
    </source>
</evidence>
<keyword evidence="2" id="KW-0808">Transferase</keyword>
<keyword evidence="7" id="KW-0067">ATP-binding</keyword>
<dbReference type="CDD" id="cd24057">
    <property type="entry name" value="ASKHA_NBD_ROK_NAGK"/>
    <property type="match status" value="1"/>
</dbReference>
<gene>
    <name evidence="10" type="ORF">SAMN05444007_109143</name>
</gene>
<dbReference type="AlphaFoldDB" id="A0A1H7D1H0"/>
<evidence type="ECO:0000256" key="7">
    <source>
        <dbReference type="ARBA" id="ARBA00022840"/>
    </source>
</evidence>
<protein>
    <recommendedName>
        <fullName evidence="1">N-acetylglucosamine kinase</fullName>
        <ecNumber evidence="1">2.7.1.59</ecNumber>
    </recommendedName>
</protein>
<dbReference type="EMBL" id="FNYD01000009">
    <property type="protein sequence ID" value="SEJ95758.1"/>
    <property type="molecule type" value="Genomic_DNA"/>
</dbReference>
<name>A0A1H7D1H0_9RHOB</name>
<dbReference type="SUPFAM" id="SSF53067">
    <property type="entry name" value="Actin-like ATPase domain"/>
    <property type="match status" value="1"/>
</dbReference>
<keyword evidence="3" id="KW-0479">Metal-binding</keyword>
<keyword evidence="8" id="KW-0119">Carbohydrate metabolism</keyword>
<dbReference type="PANTHER" id="PTHR18964">
    <property type="entry name" value="ROK (REPRESSOR, ORF, KINASE) FAMILY"/>
    <property type="match status" value="1"/>
</dbReference>
<keyword evidence="5 10" id="KW-0418">Kinase</keyword>
<dbReference type="GO" id="GO:0045127">
    <property type="term" value="F:N-acetylglucosamine kinase activity"/>
    <property type="evidence" value="ECO:0007669"/>
    <property type="project" value="UniProtKB-EC"/>
</dbReference>
<dbReference type="Gene3D" id="3.30.420.40">
    <property type="match status" value="2"/>
</dbReference>
<dbReference type="OrthoDB" id="9810372at2"/>
<reference evidence="10 11" key="1">
    <citation type="submission" date="2016-10" db="EMBL/GenBank/DDBJ databases">
        <authorList>
            <person name="de Groot N.N."/>
        </authorList>
    </citation>
    <scope>NUCLEOTIDE SEQUENCE [LARGE SCALE GENOMIC DNA]</scope>
    <source>
        <strain evidence="10 11">DSM 29340</strain>
    </source>
</reference>
<evidence type="ECO:0000256" key="9">
    <source>
        <dbReference type="ARBA" id="ARBA00049065"/>
    </source>
</evidence>